<evidence type="ECO:0000256" key="7">
    <source>
        <dbReference type="RuleBase" id="RU361259"/>
    </source>
</evidence>
<dbReference type="NCBIfam" id="TIGR01099">
    <property type="entry name" value="galU"/>
    <property type="match status" value="1"/>
</dbReference>
<keyword evidence="5 7" id="KW-0548">Nucleotidyltransferase</keyword>
<dbReference type="Proteomes" id="UP000183967">
    <property type="component" value="Unassembled WGS sequence"/>
</dbReference>
<comment type="catalytic activity">
    <reaction evidence="6 7">
        <text>alpha-D-glucose 1-phosphate + UTP + H(+) = UDP-alpha-D-glucose + diphosphate</text>
        <dbReference type="Rhea" id="RHEA:19889"/>
        <dbReference type="ChEBI" id="CHEBI:15378"/>
        <dbReference type="ChEBI" id="CHEBI:33019"/>
        <dbReference type="ChEBI" id="CHEBI:46398"/>
        <dbReference type="ChEBI" id="CHEBI:58601"/>
        <dbReference type="ChEBI" id="CHEBI:58885"/>
        <dbReference type="EC" id="2.7.7.9"/>
    </reaction>
</comment>
<evidence type="ECO:0000256" key="4">
    <source>
        <dbReference type="ARBA" id="ARBA00022679"/>
    </source>
</evidence>
<dbReference type="InterPro" id="IPR029044">
    <property type="entry name" value="Nucleotide-diphossugar_trans"/>
</dbReference>
<evidence type="ECO:0000256" key="3">
    <source>
        <dbReference type="ARBA" id="ARBA00012415"/>
    </source>
</evidence>
<evidence type="ECO:0000256" key="1">
    <source>
        <dbReference type="ARBA" id="ARBA00005164"/>
    </source>
</evidence>
<evidence type="ECO:0000259" key="8">
    <source>
        <dbReference type="Pfam" id="PF00483"/>
    </source>
</evidence>
<reference evidence="10" key="1">
    <citation type="submission" date="2016-11" db="EMBL/GenBank/DDBJ databases">
        <authorList>
            <person name="Varghese N."/>
            <person name="Submissions S."/>
        </authorList>
    </citation>
    <scope>NUCLEOTIDE SEQUENCE [LARGE SCALE GENOMIC DNA]</scope>
    <source>
        <strain evidence="10">DSM 13643</strain>
    </source>
</reference>
<comment type="similarity">
    <text evidence="2 7">Belongs to the UDPGP type 2 family.</text>
</comment>
<dbReference type="GO" id="GO:0003983">
    <property type="term" value="F:UTP:glucose-1-phosphate uridylyltransferase activity"/>
    <property type="evidence" value="ECO:0007669"/>
    <property type="project" value="UniProtKB-EC"/>
</dbReference>
<dbReference type="InterPro" id="IPR005835">
    <property type="entry name" value="NTP_transferase_dom"/>
</dbReference>
<evidence type="ECO:0000256" key="6">
    <source>
        <dbReference type="ARBA" id="ARBA00048128"/>
    </source>
</evidence>
<dbReference type="OrthoDB" id="9803871at2"/>
<dbReference type="AlphaFoldDB" id="A0A1M5T0A0"/>
<organism evidence="9 10">
    <name type="scientific">Caloranaerobacter azorensis DSM 13643</name>
    <dbReference type="NCBI Taxonomy" id="1121264"/>
    <lineage>
        <taxon>Bacteria</taxon>
        <taxon>Bacillati</taxon>
        <taxon>Bacillota</taxon>
        <taxon>Tissierellia</taxon>
        <taxon>Tissierellales</taxon>
        <taxon>Thermohalobacteraceae</taxon>
        <taxon>Caloranaerobacter</taxon>
    </lineage>
</organism>
<dbReference type="RefSeq" id="WP_073195695.1">
    <property type="nucleotide sequence ID" value="NZ_FQXO01000016.1"/>
</dbReference>
<keyword evidence="10" id="KW-1185">Reference proteome</keyword>
<dbReference type="InterPro" id="IPR005771">
    <property type="entry name" value="GalU_uridylyltTrfase_bac/arc"/>
</dbReference>
<keyword evidence="4 7" id="KW-0808">Transferase</keyword>
<protein>
    <recommendedName>
        <fullName evidence="3 7">UTP--glucose-1-phosphate uridylyltransferase</fullName>
        <ecNumber evidence="3 7">2.7.7.9</ecNumber>
    </recommendedName>
    <alternativeName>
        <fullName evidence="7">UDP-glucose pyrophosphorylase</fullName>
    </alternativeName>
</protein>
<sequence>MSVKKAIIPAAGLGTRFLPATKAQPKEMLPIVDKPTIQYIIEEAIKSGIEDILIITGRNKRAIEDHFDKSVELELTLEKKGKKELLHLVQDISNMVNIHYIRQKEPRGLGHAIYCAKSFIKDEPFAVLLGDDIVDSPNKPCLKQLIDVYNEYKTTILGVQEVAKEDVSKYGIVSGMHIEDGVYKVKDLVEKPPVEKAPSNIAILGRYIITPEIFEILENTKPGAGGEIQLTDALKELAKRQAMYAYVFEGKRYDVGNKLGFLQATVEFALKREDLRDDFRAYLLSLLEDENNLLHIKEAVAVEAD</sequence>
<evidence type="ECO:0000313" key="10">
    <source>
        <dbReference type="Proteomes" id="UP000183967"/>
    </source>
</evidence>
<evidence type="ECO:0000313" key="9">
    <source>
        <dbReference type="EMBL" id="SHH44201.1"/>
    </source>
</evidence>
<proteinExistence type="inferred from homology"/>
<gene>
    <name evidence="9" type="ORF">SAMN02745135_00818</name>
</gene>
<name>A0A1M5T0A0_9FIRM</name>
<accession>A0A1M5T0A0</accession>
<dbReference type="EMBL" id="FQXO01000016">
    <property type="protein sequence ID" value="SHH44201.1"/>
    <property type="molecule type" value="Genomic_DNA"/>
</dbReference>
<dbReference type="FunFam" id="3.90.550.10:FF:000045">
    <property type="entry name" value="UTP--glucose-1-phosphate uridylyltransferase"/>
    <property type="match status" value="1"/>
</dbReference>
<feature type="domain" description="Nucleotidyl transferase" evidence="8">
    <location>
        <begin position="5"/>
        <end position="266"/>
    </location>
</feature>
<comment type="pathway">
    <text evidence="1">Glycolipid metabolism; diglucosyl-diacylglycerol biosynthesis.</text>
</comment>
<dbReference type="PANTHER" id="PTHR43197">
    <property type="entry name" value="UTP--GLUCOSE-1-PHOSPHATE URIDYLYLTRANSFERASE"/>
    <property type="match status" value="1"/>
</dbReference>
<dbReference type="Pfam" id="PF00483">
    <property type="entry name" value="NTP_transferase"/>
    <property type="match status" value="1"/>
</dbReference>
<dbReference type="PANTHER" id="PTHR43197:SF1">
    <property type="entry name" value="UTP--GLUCOSE-1-PHOSPHATE URIDYLYLTRANSFERASE"/>
    <property type="match status" value="1"/>
</dbReference>
<dbReference type="SUPFAM" id="SSF53448">
    <property type="entry name" value="Nucleotide-diphospho-sugar transferases"/>
    <property type="match status" value="1"/>
</dbReference>
<dbReference type="Gene3D" id="3.90.550.10">
    <property type="entry name" value="Spore Coat Polysaccharide Biosynthesis Protein SpsA, Chain A"/>
    <property type="match status" value="1"/>
</dbReference>
<dbReference type="CDD" id="cd02541">
    <property type="entry name" value="UGPase_prokaryotic"/>
    <property type="match status" value="1"/>
</dbReference>
<dbReference type="EC" id="2.7.7.9" evidence="3 7"/>
<dbReference type="GO" id="GO:0006011">
    <property type="term" value="P:UDP-alpha-D-glucose metabolic process"/>
    <property type="evidence" value="ECO:0007669"/>
    <property type="project" value="InterPro"/>
</dbReference>
<evidence type="ECO:0000256" key="2">
    <source>
        <dbReference type="ARBA" id="ARBA00006890"/>
    </source>
</evidence>
<evidence type="ECO:0000256" key="5">
    <source>
        <dbReference type="ARBA" id="ARBA00022695"/>
    </source>
</evidence>